<dbReference type="InterPro" id="IPR017451">
    <property type="entry name" value="F-box-assoc_interact_dom"/>
</dbReference>
<reference evidence="3 4" key="1">
    <citation type="submission" date="2024-11" db="EMBL/GenBank/DDBJ databases">
        <title>A near-complete genome assembly of Cinchona calisaya.</title>
        <authorList>
            <person name="Lian D.C."/>
            <person name="Zhao X.W."/>
            <person name="Wei L."/>
        </authorList>
    </citation>
    <scope>NUCLEOTIDE SEQUENCE [LARGE SCALE GENOMIC DNA]</scope>
    <source>
        <tissue evidence="3">Nenye</tissue>
    </source>
</reference>
<dbReference type="AlphaFoldDB" id="A0ABD2ZX66"/>
<feature type="domain" description="F-box associated beta-propeller type 3" evidence="2">
    <location>
        <begin position="96"/>
        <end position="188"/>
    </location>
</feature>
<dbReference type="EMBL" id="JBJUIK010000007">
    <property type="protein sequence ID" value="KAL3523331.1"/>
    <property type="molecule type" value="Genomic_DNA"/>
</dbReference>
<protein>
    <recommendedName>
        <fullName evidence="5">F-box domain-containing protein</fullName>
    </recommendedName>
</protein>
<dbReference type="Proteomes" id="UP001630127">
    <property type="component" value="Unassembled WGS sequence"/>
</dbReference>
<name>A0ABD2ZX66_9GENT</name>
<dbReference type="PANTHER" id="PTHR31111">
    <property type="entry name" value="BNAA05G37150D PROTEIN-RELATED"/>
    <property type="match status" value="1"/>
</dbReference>
<feature type="domain" description="F-box" evidence="1">
    <location>
        <begin position="9"/>
        <end position="42"/>
    </location>
</feature>
<evidence type="ECO:0000313" key="3">
    <source>
        <dbReference type="EMBL" id="KAL3523331.1"/>
    </source>
</evidence>
<dbReference type="NCBIfam" id="TIGR01640">
    <property type="entry name" value="F_box_assoc_1"/>
    <property type="match status" value="1"/>
</dbReference>
<keyword evidence="4" id="KW-1185">Reference proteome</keyword>
<comment type="caution">
    <text evidence="3">The sequence shown here is derived from an EMBL/GenBank/DDBJ whole genome shotgun (WGS) entry which is preliminary data.</text>
</comment>
<dbReference type="Pfam" id="PF00646">
    <property type="entry name" value="F-box"/>
    <property type="match status" value="1"/>
</dbReference>
<dbReference type="Pfam" id="PF08268">
    <property type="entry name" value="FBA_3"/>
    <property type="match status" value="1"/>
</dbReference>
<accession>A0ABD2ZX66</accession>
<dbReference type="InterPro" id="IPR036047">
    <property type="entry name" value="F-box-like_dom_sf"/>
</dbReference>
<dbReference type="InterPro" id="IPR013187">
    <property type="entry name" value="F-box-assoc_dom_typ3"/>
</dbReference>
<evidence type="ECO:0008006" key="5">
    <source>
        <dbReference type="Google" id="ProtNLM"/>
    </source>
</evidence>
<evidence type="ECO:0000259" key="2">
    <source>
        <dbReference type="Pfam" id="PF08268"/>
    </source>
</evidence>
<sequence length="279" mass="31821">MMKSTYYIPLDPMVQVLARIPALMRFMCVCKSWYSIIRDPQFAELHRTYSQTRSNGNYLTDIWYCYWKKHLRIYCVDHAEGPTVDQQHPIELDLGDVISATRPLDGLVCVYSHHPSCRAFVLNISTRQVVSLPVTCFPVYVSCVYSLGFDPLTNDYKVLNIVHVKSNDGLIQRTGEIYTLGTASRRKLKNLPPGDLTCTSPSNESEHLLAIGGQLAILQICNQRKIISIWILEDHKNQVLVKEKIDFPDDLEIQDWMPFGGISPSGTHVSLLKFFPFPL</sequence>
<organism evidence="3 4">
    <name type="scientific">Cinchona calisaya</name>
    <dbReference type="NCBI Taxonomy" id="153742"/>
    <lineage>
        <taxon>Eukaryota</taxon>
        <taxon>Viridiplantae</taxon>
        <taxon>Streptophyta</taxon>
        <taxon>Embryophyta</taxon>
        <taxon>Tracheophyta</taxon>
        <taxon>Spermatophyta</taxon>
        <taxon>Magnoliopsida</taxon>
        <taxon>eudicotyledons</taxon>
        <taxon>Gunneridae</taxon>
        <taxon>Pentapetalae</taxon>
        <taxon>asterids</taxon>
        <taxon>lamiids</taxon>
        <taxon>Gentianales</taxon>
        <taxon>Rubiaceae</taxon>
        <taxon>Cinchonoideae</taxon>
        <taxon>Cinchoneae</taxon>
        <taxon>Cinchona</taxon>
    </lineage>
</organism>
<evidence type="ECO:0000259" key="1">
    <source>
        <dbReference type="Pfam" id="PF00646"/>
    </source>
</evidence>
<proteinExistence type="predicted"/>
<dbReference type="PANTHER" id="PTHR31111:SF136">
    <property type="entry name" value="F-BOX ASSOCIATED DOMAIN-CONTAINING PROTEIN"/>
    <property type="match status" value="1"/>
</dbReference>
<dbReference type="InterPro" id="IPR001810">
    <property type="entry name" value="F-box_dom"/>
</dbReference>
<evidence type="ECO:0000313" key="4">
    <source>
        <dbReference type="Proteomes" id="UP001630127"/>
    </source>
</evidence>
<dbReference type="SUPFAM" id="SSF81383">
    <property type="entry name" value="F-box domain"/>
    <property type="match status" value="1"/>
</dbReference>
<gene>
    <name evidence="3" type="ORF">ACH5RR_016165</name>
</gene>